<dbReference type="Proteomes" id="UP000242715">
    <property type="component" value="Unassembled WGS sequence"/>
</dbReference>
<name>A0A2Z6MIN6_TRISU</name>
<feature type="transmembrane region" description="Helical" evidence="6">
    <location>
        <begin position="146"/>
        <end position="166"/>
    </location>
</feature>
<evidence type="ECO:0000256" key="4">
    <source>
        <dbReference type="ARBA" id="ARBA00022989"/>
    </source>
</evidence>
<dbReference type="PANTHER" id="PTHR31218">
    <property type="entry name" value="WAT1-RELATED PROTEIN"/>
    <property type="match status" value="1"/>
</dbReference>
<dbReference type="OrthoDB" id="1728340at2759"/>
<dbReference type="Pfam" id="PF00892">
    <property type="entry name" value="EamA"/>
    <property type="match status" value="1"/>
</dbReference>
<evidence type="ECO:0000313" key="9">
    <source>
        <dbReference type="Proteomes" id="UP000242715"/>
    </source>
</evidence>
<dbReference type="GO" id="GO:0016020">
    <property type="term" value="C:membrane"/>
    <property type="evidence" value="ECO:0007669"/>
    <property type="project" value="UniProtKB-SubCell"/>
</dbReference>
<feature type="transmembrane region" description="Helical" evidence="6">
    <location>
        <begin position="243"/>
        <end position="263"/>
    </location>
</feature>
<evidence type="ECO:0000256" key="6">
    <source>
        <dbReference type="RuleBase" id="RU363077"/>
    </source>
</evidence>
<evidence type="ECO:0000256" key="1">
    <source>
        <dbReference type="ARBA" id="ARBA00004141"/>
    </source>
</evidence>
<dbReference type="SUPFAM" id="SSF103481">
    <property type="entry name" value="Multidrug resistance efflux transporter EmrE"/>
    <property type="match status" value="1"/>
</dbReference>
<evidence type="ECO:0000259" key="7">
    <source>
        <dbReference type="Pfam" id="PF00892"/>
    </source>
</evidence>
<evidence type="ECO:0000256" key="3">
    <source>
        <dbReference type="ARBA" id="ARBA00022692"/>
    </source>
</evidence>
<accession>A0A2Z6MIN6</accession>
<feature type="transmembrane region" description="Helical" evidence="6">
    <location>
        <begin position="211"/>
        <end position="231"/>
    </location>
</feature>
<keyword evidence="3 6" id="KW-0812">Transmembrane</keyword>
<evidence type="ECO:0000313" key="8">
    <source>
        <dbReference type="EMBL" id="GAU23045.1"/>
    </source>
</evidence>
<proteinExistence type="inferred from homology"/>
<dbReference type="InterPro" id="IPR037185">
    <property type="entry name" value="EmrE-like"/>
</dbReference>
<dbReference type="InterPro" id="IPR030184">
    <property type="entry name" value="WAT1-related"/>
</dbReference>
<feature type="transmembrane region" description="Helical" evidence="6">
    <location>
        <begin position="178"/>
        <end position="199"/>
    </location>
</feature>
<evidence type="ECO:0000256" key="5">
    <source>
        <dbReference type="ARBA" id="ARBA00023136"/>
    </source>
</evidence>
<dbReference type="EMBL" id="DF973262">
    <property type="protein sequence ID" value="GAU23045.1"/>
    <property type="molecule type" value="Genomic_DNA"/>
</dbReference>
<organism evidence="8 9">
    <name type="scientific">Trifolium subterraneum</name>
    <name type="common">Subterranean clover</name>
    <dbReference type="NCBI Taxonomy" id="3900"/>
    <lineage>
        <taxon>Eukaryota</taxon>
        <taxon>Viridiplantae</taxon>
        <taxon>Streptophyta</taxon>
        <taxon>Embryophyta</taxon>
        <taxon>Tracheophyta</taxon>
        <taxon>Spermatophyta</taxon>
        <taxon>Magnoliopsida</taxon>
        <taxon>eudicotyledons</taxon>
        <taxon>Gunneridae</taxon>
        <taxon>Pentapetalae</taxon>
        <taxon>rosids</taxon>
        <taxon>fabids</taxon>
        <taxon>Fabales</taxon>
        <taxon>Fabaceae</taxon>
        <taxon>Papilionoideae</taxon>
        <taxon>50 kb inversion clade</taxon>
        <taxon>NPAAA clade</taxon>
        <taxon>Hologalegina</taxon>
        <taxon>IRL clade</taxon>
        <taxon>Trifolieae</taxon>
        <taxon>Trifolium</taxon>
    </lineage>
</organism>
<keyword evidence="4 6" id="KW-1133">Transmembrane helix</keyword>
<gene>
    <name evidence="8" type="ORF">TSUD_336930</name>
</gene>
<comment type="subcellular location">
    <subcellularLocation>
        <location evidence="1 6">Membrane</location>
        <topology evidence="1 6">Multi-pass membrane protein</topology>
    </subcellularLocation>
</comment>
<dbReference type="GO" id="GO:0022857">
    <property type="term" value="F:transmembrane transporter activity"/>
    <property type="evidence" value="ECO:0007669"/>
    <property type="project" value="InterPro"/>
</dbReference>
<keyword evidence="5 6" id="KW-0472">Membrane</keyword>
<evidence type="ECO:0000256" key="2">
    <source>
        <dbReference type="ARBA" id="ARBA00007635"/>
    </source>
</evidence>
<feature type="transmembrane region" description="Helical" evidence="6">
    <location>
        <begin position="12"/>
        <end position="31"/>
    </location>
</feature>
<dbReference type="InterPro" id="IPR000620">
    <property type="entry name" value="EamA_dom"/>
</dbReference>
<protein>
    <recommendedName>
        <fullName evidence="6">WAT1-related protein</fullName>
    </recommendedName>
</protein>
<feature type="domain" description="EamA" evidence="7">
    <location>
        <begin position="148"/>
        <end position="287"/>
    </location>
</feature>
<sequence length="344" mass="38017">MGYCNQKTYEIWKPFIAVVFLQFGYAGMDILSKAALNKGMSNYVLVVYRHAVAFIVIVPFAVILEKKVRPKMTFSIFMKLVILSVLELEKIKMKSVHSQAKIVGTIATVVGAMLMTLLKGPILNIFGIHGSSDQIQHNSGANLQHAIKGSIMITIGCFSCACFMILQAITLETYPAELSLTAWICLLGTIEGGIVALIMERGEPSVWSLNWDTKLLAAVYSGIVCSGMAYYIQGAVMRYRGPVFVTTFNPLCMVIVAIMGSFFLAEKIYLGRVIGAVVIIFGLYLVVWGKSKDYDTPNPNIEDEILPSKQITEINDKEEHPNHEVMITSKNIGEGNNIARDEQV</sequence>
<feature type="transmembrane region" description="Helical" evidence="6">
    <location>
        <begin position="43"/>
        <end position="64"/>
    </location>
</feature>
<dbReference type="AlphaFoldDB" id="A0A2Z6MIN6"/>
<feature type="transmembrane region" description="Helical" evidence="6">
    <location>
        <begin position="269"/>
        <end position="287"/>
    </location>
</feature>
<reference evidence="9" key="1">
    <citation type="journal article" date="2017" name="Front. Plant Sci.">
        <title>Climate Clever Clovers: New Paradigm to Reduce the Environmental Footprint of Ruminants by Breeding Low Methanogenic Forages Utilizing Haplotype Variation.</title>
        <authorList>
            <person name="Kaur P."/>
            <person name="Appels R."/>
            <person name="Bayer P.E."/>
            <person name="Keeble-Gagnere G."/>
            <person name="Wang J."/>
            <person name="Hirakawa H."/>
            <person name="Shirasawa K."/>
            <person name="Vercoe P."/>
            <person name="Stefanova K."/>
            <person name="Durmic Z."/>
            <person name="Nichols P."/>
            <person name="Revell C."/>
            <person name="Isobe S.N."/>
            <person name="Edwards D."/>
            <person name="Erskine W."/>
        </authorList>
    </citation>
    <scope>NUCLEOTIDE SEQUENCE [LARGE SCALE GENOMIC DNA]</scope>
    <source>
        <strain evidence="9">cv. Daliak</strain>
    </source>
</reference>
<feature type="transmembrane region" description="Helical" evidence="6">
    <location>
        <begin position="100"/>
        <end position="126"/>
    </location>
</feature>
<keyword evidence="9" id="KW-1185">Reference proteome</keyword>
<comment type="similarity">
    <text evidence="2 6">Belongs to the drug/metabolite transporter (DMT) superfamily. Plant drug/metabolite exporter (P-DME) (TC 2.A.7.4) family.</text>
</comment>